<dbReference type="PROSITE" id="PS51257">
    <property type="entry name" value="PROKAR_LIPOPROTEIN"/>
    <property type="match status" value="1"/>
</dbReference>
<keyword evidence="2" id="KW-0732">Signal</keyword>
<proteinExistence type="inferred from homology"/>
<dbReference type="PANTHER" id="PTHR30535">
    <property type="entry name" value="VITAMIN B12-BINDING PROTEIN"/>
    <property type="match status" value="1"/>
</dbReference>
<feature type="domain" description="Fe/B12 periplasmic-binding" evidence="3">
    <location>
        <begin position="72"/>
        <end position="339"/>
    </location>
</feature>
<dbReference type="InterPro" id="IPR050902">
    <property type="entry name" value="ABC_Transporter_SBP"/>
</dbReference>
<evidence type="ECO:0000259" key="3">
    <source>
        <dbReference type="PROSITE" id="PS50983"/>
    </source>
</evidence>
<dbReference type="EMBL" id="CP129118">
    <property type="protein sequence ID" value="WOV88230.1"/>
    <property type="molecule type" value="Genomic_DNA"/>
</dbReference>
<dbReference type="RefSeq" id="WP_317969065.1">
    <property type="nucleotide sequence ID" value="NZ_CP129118.1"/>
</dbReference>
<protein>
    <submittedName>
        <fullName evidence="4">ABC transporter substrate-binding protein</fullName>
    </submittedName>
</protein>
<gene>
    <name evidence="4" type="ORF">QWT69_03650</name>
</gene>
<accession>A0ABZ0L6V0</accession>
<name>A0ABZ0L6V0_9BACL</name>
<dbReference type="SUPFAM" id="SSF53807">
    <property type="entry name" value="Helical backbone' metal receptor"/>
    <property type="match status" value="1"/>
</dbReference>
<reference evidence="4 5" key="1">
    <citation type="submission" date="2023-06" db="EMBL/GenBank/DDBJ databases">
        <title>Sporosarcina sp. nov., isolated from Korean tranditional fermented seafood 'Jeotgal'.</title>
        <authorList>
            <person name="Yang A.I."/>
            <person name="Shin N.-R."/>
        </authorList>
    </citation>
    <scope>NUCLEOTIDE SEQUENCE [LARGE SCALE GENOMIC DNA]</scope>
    <source>
        <strain evidence="4 5">T2O-4</strain>
    </source>
</reference>
<sequence length="339" mass="37021">MNWNWIKNIAVISMGTLLLSACNAEGSQEENPQKKVEVSGVQSEADAVENVDFPATVTVGDKEVTIEEKPMRILPLSLDGAEIILDLVDPARVLAISKSVVDPMLSTHSDAGELIKDRFASATNIDPEQILAYDTDLLLLTKMHGQEADADQILSQAGIPILSFETTKTLQEFMDNINVIGHAVGEKEKAQRMVADMQKEIESIQAKIPADAVAPTVLVLSEVGPGTGPYVLGPTNISYDIIKLAGGTPAVDLIGLDRTTKAEVEQVIKMDPNHLFLLDWQGNGEETYKELMESPGWNTLQAVRNNNITIMEVKYLMNPNKDNIYGLNIMTDTIHGLTK</sequence>
<evidence type="ECO:0000256" key="1">
    <source>
        <dbReference type="ARBA" id="ARBA00008814"/>
    </source>
</evidence>
<keyword evidence="5" id="KW-1185">Reference proteome</keyword>
<dbReference type="PANTHER" id="PTHR30535:SF34">
    <property type="entry name" value="MOLYBDATE-BINDING PROTEIN MOLA"/>
    <property type="match status" value="1"/>
</dbReference>
<dbReference type="PROSITE" id="PS50983">
    <property type="entry name" value="FE_B12_PBP"/>
    <property type="match status" value="1"/>
</dbReference>
<dbReference type="InterPro" id="IPR002491">
    <property type="entry name" value="ABC_transptr_periplasmic_BD"/>
</dbReference>
<comment type="similarity">
    <text evidence="1">Belongs to the bacterial solute-binding protein 8 family.</text>
</comment>
<evidence type="ECO:0000256" key="2">
    <source>
        <dbReference type="SAM" id="SignalP"/>
    </source>
</evidence>
<feature type="chain" id="PRO_5047510587" evidence="2">
    <location>
        <begin position="25"/>
        <end position="339"/>
    </location>
</feature>
<evidence type="ECO:0000313" key="5">
    <source>
        <dbReference type="Proteomes" id="UP001303902"/>
    </source>
</evidence>
<dbReference type="Gene3D" id="3.40.50.1980">
    <property type="entry name" value="Nitrogenase molybdenum iron protein domain"/>
    <property type="match status" value="2"/>
</dbReference>
<evidence type="ECO:0000313" key="4">
    <source>
        <dbReference type="EMBL" id="WOV88230.1"/>
    </source>
</evidence>
<dbReference type="Proteomes" id="UP001303902">
    <property type="component" value="Chromosome"/>
</dbReference>
<dbReference type="Pfam" id="PF01497">
    <property type="entry name" value="Peripla_BP_2"/>
    <property type="match status" value="1"/>
</dbReference>
<organism evidence="4 5">
    <name type="scientific">Sporosarcina oncorhynchi</name>
    <dbReference type="NCBI Taxonomy" id="3056444"/>
    <lineage>
        <taxon>Bacteria</taxon>
        <taxon>Bacillati</taxon>
        <taxon>Bacillota</taxon>
        <taxon>Bacilli</taxon>
        <taxon>Bacillales</taxon>
        <taxon>Caryophanaceae</taxon>
        <taxon>Sporosarcina</taxon>
    </lineage>
</organism>
<feature type="signal peptide" evidence="2">
    <location>
        <begin position="1"/>
        <end position="24"/>
    </location>
</feature>